<dbReference type="STRING" id="1353009.A0A1Y2IVP6"/>
<name>A0A1Y2IVP6_TRAC3</name>
<evidence type="ECO:0000259" key="1">
    <source>
        <dbReference type="Pfam" id="PF13976"/>
    </source>
</evidence>
<organism evidence="2 3">
    <name type="scientific">Trametes coccinea (strain BRFM310)</name>
    <name type="common">Pycnoporus coccineus</name>
    <dbReference type="NCBI Taxonomy" id="1353009"/>
    <lineage>
        <taxon>Eukaryota</taxon>
        <taxon>Fungi</taxon>
        <taxon>Dikarya</taxon>
        <taxon>Basidiomycota</taxon>
        <taxon>Agaricomycotina</taxon>
        <taxon>Agaricomycetes</taxon>
        <taxon>Polyporales</taxon>
        <taxon>Polyporaceae</taxon>
        <taxon>Trametes</taxon>
    </lineage>
</organism>
<dbReference type="PANTHER" id="PTHR42648:SF28">
    <property type="entry name" value="TRANSPOSON-ENCODED PROTEIN WITH RIBONUCLEASE H-LIKE AND RETROVIRUS ZINC FINGER-LIKE DOMAINS"/>
    <property type="match status" value="1"/>
</dbReference>
<evidence type="ECO:0000313" key="3">
    <source>
        <dbReference type="Proteomes" id="UP000193067"/>
    </source>
</evidence>
<feature type="non-terminal residue" evidence="2">
    <location>
        <position position="1"/>
    </location>
</feature>
<dbReference type="Pfam" id="PF13976">
    <property type="entry name" value="gag_pre-integrs"/>
    <property type="match status" value="1"/>
</dbReference>
<reference evidence="2 3" key="1">
    <citation type="journal article" date="2015" name="Biotechnol. Biofuels">
        <title>Enhanced degradation of softwood versus hardwood by the white-rot fungus Pycnoporus coccineus.</title>
        <authorList>
            <person name="Couturier M."/>
            <person name="Navarro D."/>
            <person name="Chevret D."/>
            <person name="Henrissat B."/>
            <person name="Piumi F."/>
            <person name="Ruiz-Duenas F.J."/>
            <person name="Martinez A.T."/>
            <person name="Grigoriev I.V."/>
            <person name="Riley R."/>
            <person name="Lipzen A."/>
            <person name="Berrin J.G."/>
            <person name="Master E.R."/>
            <person name="Rosso M.N."/>
        </authorList>
    </citation>
    <scope>NUCLEOTIDE SEQUENCE [LARGE SCALE GENOMIC DNA]</scope>
    <source>
        <strain evidence="2 3">BRFM310</strain>
    </source>
</reference>
<dbReference type="PANTHER" id="PTHR42648">
    <property type="entry name" value="TRANSPOSASE, PUTATIVE-RELATED"/>
    <property type="match status" value="1"/>
</dbReference>
<feature type="domain" description="GAG-pre-integrase" evidence="1">
    <location>
        <begin position="61"/>
        <end position="109"/>
    </location>
</feature>
<dbReference type="InterPro" id="IPR025724">
    <property type="entry name" value="GAG-pre-integrase_dom"/>
</dbReference>
<dbReference type="AlphaFoldDB" id="A0A1Y2IVP6"/>
<feature type="non-terminal residue" evidence="2">
    <location>
        <position position="156"/>
    </location>
</feature>
<dbReference type="InterPro" id="IPR039537">
    <property type="entry name" value="Retrotran_Ty1/copia-like"/>
</dbReference>
<sequence length="156" mass="16811">LISVGRIDDAGYAVTFASSECVISDTKGKIVGRIPKKKGLYAVAREHESNSWDAAASTACEVSESDAHSRFGHIAIRAIRELVSNGYIKGIKLVKSGDTVPCEACVRAKLTRKPVPSERQGDRATEIGGEVHSDVWGPARITTLGGRKYYVSFTDD</sequence>
<dbReference type="OrthoDB" id="2794615at2759"/>
<protein>
    <recommendedName>
        <fullName evidence="1">GAG-pre-integrase domain-containing protein</fullName>
    </recommendedName>
</protein>
<dbReference type="EMBL" id="KZ084094">
    <property type="protein sequence ID" value="OSD05206.1"/>
    <property type="molecule type" value="Genomic_DNA"/>
</dbReference>
<accession>A0A1Y2IVP6</accession>
<gene>
    <name evidence="2" type="ORF">PYCCODRAFT_1342504</name>
</gene>
<proteinExistence type="predicted"/>
<evidence type="ECO:0000313" key="2">
    <source>
        <dbReference type="EMBL" id="OSD05206.1"/>
    </source>
</evidence>
<keyword evidence="3" id="KW-1185">Reference proteome</keyword>
<dbReference type="Proteomes" id="UP000193067">
    <property type="component" value="Unassembled WGS sequence"/>
</dbReference>